<dbReference type="GO" id="GO:1990883">
    <property type="term" value="F:18S rRNA cytidine N-acetyltransferase activity"/>
    <property type="evidence" value="ECO:0007669"/>
    <property type="project" value="TreeGrafter"/>
</dbReference>
<comment type="catalytic activity">
    <reaction evidence="9">
        <text>cytidine(34) in elongator tRNA(Met) + acetyl-CoA + ATP + H2O = N(4)-acetylcytidine(34) in elongator tRNA(Met) + ADP + phosphate + CoA + H(+)</text>
        <dbReference type="Rhea" id="RHEA:43788"/>
        <dbReference type="Rhea" id="RHEA-COMP:10693"/>
        <dbReference type="Rhea" id="RHEA-COMP:10694"/>
        <dbReference type="ChEBI" id="CHEBI:15377"/>
        <dbReference type="ChEBI" id="CHEBI:15378"/>
        <dbReference type="ChEBI" id="CHEBI:30616"/>
        <dbReference type="ChEBI" id="CHEBI:43474"/>
        <dbReference type="ChEBI" id="CHEBI:57287"/>
        <dbReference type="ChEBI" id="CHEBI:57288"/>
        <dbReference type="ChEBI" id="CHEBI:74900"/>
        <dbReference type="ChEBI" id="CHEBI:82748"/>
        <dbReference type="ChEBI" id="CHEBI:456216"/>
        <dbReference type="EC" id="2.3.1.193"/>
    </reaction>
</comment>
<comment type="caution">
    <text evidence="9">Lacks conserved residue(s) required for the propagation of feature annotation.</text>
</comment>
<dbReference type="GO" id="GO:0051391">
    <property type="term" value="P:tRNA acetylation"/>
    <property type="evidence" value="ECO:0007669"/>
    <property type="project" value="UniProtKB-UniRule"/>
</dbReference>
<feature type="binding site" evidence="9">
    <location>
        <position position="511"/>
    </location>
    <ligand>
        <name>acetyl-CoA</name>
        <dbReference type="ChEBI" id="CHEBI:57288"/>
    </ligand>
</feature>
<dbReference type="InterPro" id="IPR016181">
    <property type="entry name" value="Acyl_CoA_acyltransferase"/>
</dbReference>
<evidence type="ECO:0000256" key="5">
    <source>
        <dbReference type="ARBA" id="ARBA00022741"/>
    </source>
</evidence>
<dbReference type="InterPro" id="IPR027417">
    <property type="entry name" value="P-loop_NTPase"/>
</dbReference>
<dbReference type="GO" id="GO:1904812">
    <property type="term" value="P:rRNA acetylation involved in maturation of SSU-rRNA"/>
    <property type="evidence" value="ECO:0007669"/>
    <property type="project" value="TreeGrafter"/>
</dbReference>
<dbReference type="SUPFAM" id="SSF52540">
    <property type="entry name" value="P-loop containing nucleoside triphosphate hydrolases"/>
    <property type="match status" value="1"/>
</dbReference>
<evidence type="ECO:0000256" key="6">
    <source>
        <dbReference type="ARBA" id="ARBA00022840"/>
    </source>
</evidence>
<comment type="similarity">
    <text evidence="9">Belongs to the TmcA family.</text>
</comment>
<proteinExistence type="inferred from homology"/>
<feature type="domain" description="TmcA/NAT10 N-terminal" evidence="11">
    <location>
        <begin position="10"/>
        <end position="124"/>
    </location>
</feature>
<dbReference type="Pfam" id="PF08351">
    <property type="entry name" value="TmcA_N"/>
    <property type="match status" value="1"/>
</dbReference>
<keyword evidence="3 9" id="KW-0808">Transferase</keyword>
<dbReference type="EMBL" id="CP033578">
    <property type="protein sequence ID" value="AYV23759.1"/>
    <property type="molecule type" value="Genomic_DNA"/>
</dbReference>
<name>A0A3G4VHT8_9VIBR</name>
<feature type="domain" description="N-acetyltransferase" evidence="12">
    <location>
        <begin position="381"/>
        <end position="492"/>
    </location>
</feature>
<dbReference type="GO" id="GO:0002101">
    <property type="term" value="P:tRNA wobble cytosine modification"/>
    <property type="evidence" value="ECO:0007669"/>
    <property type="project" value="UniProtKB-UniRule"/>
</dbReference>
<gene>
    <name evidence="9" type="primary">tmcA</name>
    <name evidence="13" type="ORF">ECB94_20995</name>
</gene>
<evidence type="ECO:0000256" key="7">
    <source>
        <dbReference type="ARBA" id="ARBA00022884"/>
    </source>
</evidence>
<feature type="binding site" evidence="9">
    <location>
        <begin position="472"/>
        <end position="474"/>
    </location>
    <ligand>
        <name>acetyl-CoA</name>
        <dbReference type="ChEBI" id="CHEBI:57288"/>
    </ligand>
</feature>
<reference evidence="13 14" key="1">
    <citation type="submission" date="2018-11" db="EMBL/GenBank/DDBJ databases">
        <title>Complete Genome Sequence of Vbrio mediterranei 117-T6: a Potential Pathogen Bacteria Isolated from the Conchocelis of Pyropia.</title>
        <authorList>
            <person name="Liu Q."/>
        </authorList>
    </citation>
    <scope>NUCLEOTIDE SEQUENCE [LARGE SCALE GENOMIC DNA]</scope>
    <source>
        <strain evidence="13 14">117-T6</strain>
    </source>
</reference>
<evidence type="ECO:0000313" key="13">
    <source>
        <dbReference type="EMBL" id="AYV23759.1"/>
    </source>
</evidence>
<dbReference type="HAMAP" id="MF_01886">
    <property type="entry name" value="tRNA_acetyltr_TmcA"/>
    <property type="match status" value="1"/>
</dbReference>
<dbReference type="GO" id="GO:0005737">
    <property type="term" value="C:cytoplasm"/>
    <property type="evidence" value="ECO:0007669"/>
    <property type="project" value="UniProtKB-SubCell"/>
</dbReference>
<dbReference type="Gene3D" id="3.40.50.300">
    <property type="entry name" value="P-loop containing nucleotide triphosphate hydrolases"/>
    <property type="match status" value="1"/>
</dbReference>
<dbReference type="PANTHER" id="PTHR10925:SF5">
    <property type="entry name" value="RNA CYTIDINE ACETYLTRANSFERASE"/>
    <property type="match status" value="1"/>
</dbReference>
<organism evidence="13 14">
    <name type="scientific">Vibrio mediterranei</name>
    <dbReference type="NCBI Taxonomy" id="689"/>
    <lineage>
        <taxon>Bacteria</taxon>
        <taxon>Pseudomonadati</taxon>
        <taxon>Pseudomonadota</taxon>
        <taxon>Gammaproteobacteria</taxon>
        <taxon>Vibrionales</taxon>
        <taxon>Vibrionaceae</taxon>
        <taxon>Vibrio</taxon>
    </lineage>
</organism>
<dbReference type="InterPro" id="IPR032672">
    <property type="entry name" value="TmcA/NAT10/Kre33"/>
</dbReference>
<dbReference type="EC" id="2.3.1.193" evidence="9"/>
<keyword evidence="7 9" id="KW-0694">RNA-binding</keyword>
<feature type="domain" description="N-acetyltransferase" evidence="12">
    <location>
        <begin position="498"/>
        <end position="542"/>
    </location>
</feature>
<feature type="binding site" evidence="9">
    <location>
        <position position="322"/>
    </location>
    <ligand>
        <name>ATP</name>
        <dbReference type="ChEBI" id="CHEBI:30616"/>
    </ligand>
</feature>
<dbReference type="Proteomes" id="UP000279760">
    <property type="component" value="Chromosome 2"/>
</dbReference>
<evidence type="ECO:0000259" key="11">
    <source>
        <dbReference type="Pfam" id="PF08351"/>
    </source>
</evidence>
<dbReference type="GO" id="GO:0000049">
    <property type="term" value="F:tRNA binding"/>
    <property type="evidence" value="ECO:0007669"/>
    <property type="project" value="UniProtKB-UniRule"/>
</dbReference>
<evidence type="ECO:0000313" key="14">
    <source>
        <dbReference type="Proteomes" id="UP000279760"/>
    </source>
</evidence>
<dbReference type="GO" id="GO:0051392">
    <property type="term" value="F:tRNA cytidine N4-acetyltransferase activity"/>
    <property type="evidence" value="ECO:0007669"/>
    <property type="project" value="UniProtKB-UniRule"/>
</dbReference>
<keyword evidence="4 9" id="KW-0819">tRNA processing</keyword>
<dbReference type="AlphaFoldDB" id="A0A3G4VHT8"/>
<keyword evidence="1 9" id="KW-0963">Cytoplasm</keyword>
<dbReference type="SUPFAM" id="SSF55729">
    <property type="entry name" value="Acyl-CoA N-acyltransferases (Nat)"/>
    <property type="match status" value="1"/>
</dbReference>
<evidence type="ECO:0000256" key="1">
    <source>
        <dbReference type="ARBA" id="ARBA00022490"/>
    </source>
</evidence>
<dbReference type="InterPro" id="IPR013562">
    <property type="entry name" value="TmcA/NAT10_N"/>
</dbReference>
<evidence type="ECO:0000256" key="8">
    <source>
        <dbReference type="ARBA" id="ARBA00023315"/>
    </source>
</evidence>
<comment type="subcellular location">
    <subcellularLocation>
        <location evidence="9">Cytoplasm</location>
    </subcellularLocation>
</comment>
<keyword evidence="5 9" id="KW-0547">Nucleotide-binding</keyword>
<accession>A0A3G4VHT8</accession>
<protein>
    <recommendedName>
        <fullName evidence="9">tRNA(Met) cytidine acetyltransferase TmcA</fullName>
        <ecNumber evidence="9">2.3.1.193</ecNumber>
    </recommendedName>
</protein>
<keyword evidence="2 9" id="KW-0820">tRNA-binding</keyword>
<dbReference type="PANTHER" id="PTHR10925">
    <property type="entry name" value="N-ACETYLTRANSFERASE 10"/>
    <property type="match status" value="1"/>
</dbReference>
<comment type="function">
    <text evidence="9">Catalyzes the formation of N(4)-acetylcytidine (ac(4)C) at the wobble position of tRNA(Met), by using acetyl-CoA as an acetyl donor and ATP (or GTP).</text>
</comment>
<dbReference type="InterPro" id="IPR007807">
    <property type="entry name" value="TcmA/NAT10_helicase"/>
</dbReference>
<dbReference type="GO" id="GO:0005524">
    <property type="term" value="F:ATP binding"/>
    <property type="evidence" value="ECO:0007669"/>
    <property type="project" value="UniProtKB-UniRule"/>
</dbReference>
<evidence type="ECO:0000256" key="2">
    <source>
        <dbReference type="ARBA" id="ARBA00022555"/>
    </source>
</evidence>
<dbReference type="FunFam" id="3.40.50.300:FF:001011">
    <property type="entry name" value="tRNA(Met) cytidine acetyltransferase TmcA"/>
    <property type="match status" value="1"/>
</dbReference>
<dbReference type="InterPro" id="IPR024914">
    <property type="entry name" value="tRNA_acetyltr_TmcA"/>
</dbReference>
<dbReference type="Gene3D" id="3.40.50.11040">
    <property type="match status" value="1"/>
</dbReference>
<evidence type="ECO:0000256" key="3">
    <source>
        <dbReference type="ARBA" id="ARBA00022679"/>
    </source>
</evidence>
<keyword evidence="6 9" id="KW-0067">ATP-binding</keyword>
<feature type="domain" description="TcmA/NAT10 helicase" evidence="10">
    <location>
        <begin position="185"/>
        <end position="340"/>
    </location>
</feature>
<dbReference type="Pfam" id="PF05127">
    <property type="entry name" value="NAT10_TcmA_helicase"/>
    <property type="match status" value="1"/>
</dbReference>
<evidence type="ECO:0000256" key="4">
    <source>
        <dbReference type="ARBA" id="ARBA00022694"/>
    </source>
</evidence>
<evidence type="ECO:0000259" key="10">
    <source>
        <dbReference type="Pfam" id="PF05127"/>
    </source>
</evidence>
<keyword evidence="8 9" id="KW-0012">Acyltransferase</keyword>
<evidence type="ECO:0000259" key="12">
    <source>
        <dbReference type="Pfam" id="PF13718"/>
    </source>
</evidence>
<feature type="binding site" evidence="9">
    <location>
        <position position="165"/>
    </location>
    <ligand>
        <name>ATP</name>
        <dbReference type="ChEBI" id="CHEBI:30616"/>
    </ligand>
</feature>
<sequence>MIPMTALFSSQLHFLEQQHAIADERFQRSALILEGSLAWQHELIEQFSMRFPKDSKFQLGEESIGSLDAIPVKQGKRLLGREVKLLVVTLSDDFDANSFNAALGALVGGGVLILLSNGSDVHPWLERHLALLPRLKQSSRNLINDLAYWQNQHQARESSNIYVEQNEAIEAIERVLTGHRKRPLLITADRGRGKSSALGLAAARIAASRPCRILVTAPSKAAVQPVFDFSQIEQSASSSIEFVSPDELIKSKPVCDLLFVDEAAAIPVPLLKTIVAYYHRLVISSTVHGYEGCGRGFSLKFLPWLQKERKGTKLHHLQQPIRWAQNDALEKWCAGAFLLQAELTQLASDVKFDSFDSKRWSFSSVATNDCSNNESILSEAFALLVNAHYQTSPNDLMLLLSSKTMTLYTMSYDGQVVGAVLLNREGDLSLDIVERVQLGQSRPPGNLAPVELANHLALSEPATQRCGRVMRIAVHPLVQSSGVGSEMLRRLKLLIGDQVDYLATSFGVTTELFRFWQSNQFVPLKLGSAKDKASGTYSLTLVLPTSKNSEVWLSQAKQQFSRNLVYQLRSVNRDIHPSLSWSLFSTSVIERSAALPSKLAILYSRGGNSLVSCRSDLFDFMVSLVNASVDVDSPIVTAVVLQEWSWEHVVHQLSLTGRKQAETQFRLELCSLIERLQCKLT</sequence>
<dbReference type="Gene3D" id="3.40.630.30">
    <property type="match status" value="1"/>
</dbReference>
<dbReference type="Pfam" id="PF13718">
    <property type="entry name" value="GNAT_acetyltr_2"/>
    <property type="match status" value="2"/>
</dbReference>
<dbReference type="InterPro" id="IPR000182">
    <property type="entry name" value="GNAT_dom"/>
</dbReference>
<evidence type="ECO:0000256" key="9">
    <source>
        <dbReference type="HAMAP-Rule" id="MF_01886"/>
    </source>
</evidence>